<dbReference type="GO" id="GO:0035556">
    <property type="term" value="P:intracellular signal transduction"/>
    <property type="evidence" value="ECO:0007669"/>
    <property type="project" value="InterPro"/>
</dbReference>
<dbReference type="GO" id="GO:0007168">
    <property type="term" value="P:receptor guanylyl cyclase signaling pathway"/>
    <property type="evidence" value="ECO:0007669"/>
    <property type="project" value="TreeGrafter"/>
</dbReference>
<evidence type="ECO:0000256" key="2">
    <source>
        <dbReference type="ARBA" id="ARBA00022692"/>
    </source>
</evidence>
<dbReference type="GeneID" id="94842587"/>
<feature type="transmembrane region" description="Helical" evidence="8">
    <location>
        <begin position="72"/>
        <end position="96"/>
    </location>
</feature>
<feature type="domain" description="PAS" evidence="9">
    <location>
        <begin position="1207"/>
        <end position="1264"/>
    </location>
</feature>
<dbReference type="OrthoDB" id="6127067at2759"/>
<evidence type="ECO:0000313" key="11">
    <source>
        <dbReference type="EMBL" id="OHT01729.1"/>
    </source>
</evidence>
<feature type="transmembrane region" description="Helical" evidence="8">
    <location>
        <begin position="46"/>
        <end position="66"/>
    </location>
</feature>
<feature type="transmembrane region" description="Helical" evidence="8">
    <location>
        <begin position="926"/>
        <end position="949"/>
    </location>
</feature>
<keyword evidence="5 8" id="KW-0472">Membrane</keyword>
<dbReference type="EMBL" id="MLAK01000897">
    <property type="protein sequence ID" value="OHT01729.1"/>
    <property type="molecule type" value="Genomic_DNA"/>
</dbReference>
<organism evidence="11 12">
    <name type="scientific">Tritrichomonas foetus</name>
    <dbReference type="NCBI Taxonomy" id="1144522"/>
    <lineage>
        <taxon>Eukaryota</taxon>
        <taxon>Metamonada</taxon>
        <taxon>Parabasalia</taxon>
        <taxon>Tritrichomonadida</taxon>
        <taxon>Tritrichomonadidae</taxon>
        <taxon>Tritrichomonas</taxon>
    </lineage>
</organism>
<keyword evidence="2 8" id="KW-0812">Transmembrane</keyword>
<dbReference type="CDD" id="cd00130">
    <property type="entry name" value="PAS"/>
    <property type="match status" value="1"/>
</dbReference>
<dbReference type="PROSITE" id="PS50125">
    <property type="entry name" value="GUANYLATE_CYCLASE_2"/>
    <property type="match status" value="1"/>
</dbReference>
<gene>
    <name evidence="11" type="ORF">TRFO_31339</name>
</gene>
<evidence type="ECO:0000256" key="5">
    <source>
        <dbReference type="ARBA" id="ARBA00023136"/>
    </source>
</evidence>
<dbReference type="Gene3D" id="3.30.70.1230">
    <property type="entry name" value="Nucleotide cyclase"/>
    <property type="match status" value="1"/>
</dbReference>
<dbReference type="PANTHER" id="PTHR11920">
    <property type="entry name" value="GUANYLYL CYCLASE"/>
    <property type="match status" value="1"/>
</dbReference>
<dbReference type="GO" id="GO:0005886">
    <property type="term" value="C:plasma membrane"/>
    <property type="evidence" value="ECO:0007669"/>
    <property type="project" value="TreeGrafter"/>
</dbReference>
<feature type="transmembrane region" description="Helical" evidence="8">
    <location>
        <begin position="146"/>
        <end position="166"/>
    </location>
</feature>
<dbReference type="RefSeq" id="XP_068354865.1">
    <property type="nucleotide sequence ID" value="XM_068507883.1"/>
</dbReference>
<feature type="transmembrane region" description="Helical" evidence="8">
    <location>
        <begin position="849"/>
        <end position="874"/>
    </location>
</feature>
<dbReference type="InterPro" id="IPR050401">
    <property type="entry name" value="Cyclic_nucleotide_synthase"/>
</dbReference>
<feature type="transmembrane region" description="Helical" evidence="8">
    <location>
        <begin position="629"/>
        <end position="649"/>
    </location>
</feature>
<accession>A0A1J4JRI7</accession>
<feature type="transmembrane region" description="Helical" evidence="8">
    <location>
        <begin position="1127"/>
        <end position="1151"/>
    </location>
</feature>
<dbReference type="Proteomes" id="UP000179807">
    <property type="component" value="Unassembled WGS sequence"/>
</dbReference>
<keyword evidence="4 8" id="KW-1133">Transmembrane helix</keyword>
<evidence type="ECO:0000256" key="3">
    <source>
        <dbReference type="ARBA" id="ARBA00022741"/>
    </source>
</evidence>
<dbReference type="InterPro" id="IPR035965">
    <property type="entry name" value="PAS-like_dom_sf"/>
</dbReference>
<dbReference type="GO" id="GO:0004016">
    <property type="term" value="F:adenylate cyclase activity"/>
    <property type="evidence" value="ECO:0007669"/>
    <property type="project" value="TreeGrafter"/>
</dbReference>
<feature type="transmembrane region" description="Helical" evidence="8">
    <location>
        <begin position="116"/>
        <end position="134"/>
    </location>
</feature>
<keyword evidence="3" id="KW-0547">Nucleotide-binding</keyword>
<dbReference type="Gene3D" id="3.30.450.20">
    <property type="entry name" value="PAS domain"/>
    <property type="match status" value="1"/>
</dbReference>
<comment type="caution">
    <text evidence="11">The sequence shown here is derived from an EMBL/GenBank/DDBJ whole genome shotgun (WGS) entry which is preliminary data.</text>
</comment>
<feature type="domain" description="Guanylate cyclase" evidence="10">
    <location>
        <begin position="1356"/>
        <end position="1488"/>
    </location>
</feature>
<dbReference type="SMART" id="SM00044">
    <property type="entry name" value="CYCc"/>
    <property type="match status" value="1"/>
</dbReference>
<feature type="coiled-coil region" evidence="7">
    <location>
        <begin position="1304"/>
        <end position="1331"/>
    </location>
</feature>
<name>A0A1J4JRI7_9EUKA</name>
<evidence type="ECO:0000256" key="6">
    <source>
        <dbReference type="ARBA" id="ARBA00023239"/>
    </source>
</evidence>
<proteinExistence type="predicted"/>
<feature type="transmembrane region" description="Helical" evidence="8">
    <location>
        <begin position="187"/>
        <end position="206"/>
    </location>
</feature>
<feature type="transmembrane region" description="Helical" evidence="8">
    <location>
        <begin position="274"/>
        <end position="292"/>
    </location>
</feature>
<dbReference type="NCBIfam" id="TIGR00229">
    <property type="entry name" value="sensory_box"/>
    <property type="match status" value="1"/>
</dbReference>
<dbReference type="VEuPathDB" id="TrichDB:TRFO_31339"/>
<dbReference type="Pfam" id="PF13426">
    <property type="entry name" value="PAS_9"/>
    <property type="match status" value="1"/>
</dbReference>
<feature type="transmembrane region" description="Helical" evidence="8">
    <location>
        <begin position="212"/>
        <end position="230"/>
    </location>
</feature>
<evidence type="ECO:0000313" key="12">
    <source>
        <dbReference type="Proteomes" id="UP000179807"/>
    </source>
</evidence>
<dbReference type="InterPro" id="IPR001054">
    <property type="entry name" value="A/G_cyclase"/>
</dbReference>
<reference evidence="11" key="1">
    <citation type="submission" date="2016-10" db="EMBL/GenBank/DDBJ databases">
        <authorList>
            <person name="Benchimol M."/>
            <person name="Almeida L.G."/>
            <person name="Vasconcelos A.T."/>
            <person name="Perreira-Neves A."/>
            <person name="Rosa I.A."/>
            <person name="Tasca T."/>
            <person name="Bogo M.R."/>
            <person name="de Souza W."/>
        </authorList>
    </citation>
    <scope>NUCLEOTIDE SEQUENCE [LARGE SCALE GENOMIC DNA]</scope>
    <source>
        <strain evidence="11">K</strain>
    </source>
</reference>
<evidence type="ECO:0000256" key="8">
    <source>
        <dbReference type="SAM" id="Phobius"/>
    </source>
</evidence>
<evidence type="ECO:0000256" key="7">
    <source>
        <dbReference type="SAM" id="Coils"/>
    </source>
</evidence>
<dbReference type="GO" id="GO:0004383">
    <property type="term" value="F:guanylate cyclase activity"/>
    <property type="evidence" value="ECO:0007669"/>
    <property type="project" value="TreeGrafter"/>
</dbReference>
<evidence type="ECO:0000259" key="9">
    <source>
        <dbReference type="PROSITE" id="PS50112"/>
    </source>
</evidence>
<protein>
    <submittedName>
        <fullName evidence="11">Adenylate and Guanylate cyclase catalytic domain containing protein</fullName>
    </submittedName>
</protein>
<dbReference type="PANTHER" id="PTHR11920:SF335">
    <property type="entry name" value="GUANYLATE CYCLASE"/>
    <property type="match status" value="1"/>
</dbReference>
<dbReference type="GO" id="GO:0001653">
    <property type="term" value="F:peptide receptor activity"/>
    <property type="evidence" value="ECO:0007669"/>
    <property type="project" value="TreeGrafter"/>
</dbReference>
<dbReference type="GO" id="GO:0000166">
    <property type="term" value="F:nucleotide binding"/>
    <property type="evidence" value="ECO:0007669"/>
    <property type="project" value="UniProtKB-KW"/>
</dbReference>
<dbReference type="SUPFAM" id="SSF55785">
    <property type="entry name" value="PYP-like sensor domain (PAS domain)"/>
    <property type="match status" value="1"/>
</dbReference>
<dbReference type="InterPro" id="IPR000014">
    <property type="entry name" value="PAS"/>
</dbReference>
<feature type="transmembrane region" description="Helical" evidence="8">
    <location>
        <begin position="20"/>
        <end position="39"/>
    </location>
</feature>
<dbReference type="InterPro" id="IPR029787">
    <property type="entry name" value="Nucleotide_cyclase"/>
</dbReference>
<evidence type="ECO:0000256" key="4">
    <source>
        <dbReference type="ARBA" id="ARBA00022989"/>
    </source>
</evidence>
<keyword evidence="7" id="KW-0175">Coiled coil</keyword>
<keyword evidence="6" id="KW-0456">Lyase</keyword>
<dbReference type="PROSITE" id="PS50112">
    <property type="entry name" value="PAS"/>
    <property type="match status" value="1"/>
</dbReference>
<keyword evidence="12" id="KW-1185">Reference proteome</keyword>
<comment type="subcellular location">
    <subcellularLocation>
        <location evidence="1">Membrane</location>
    </subcellularLocation>
</comment>
<dbReference type="SUPFAM" id="SSF55073">
    <property type="entry name" value="Nucleotide cyclase"/>
    <property type="match status" value="1"/>
</dbReference>
<evidence type="ECO:0000256" key="1">
    <source>
        <dbReference type="ARBA" id="ARBA00004370"/>
    </source>
</evidence>
<dbReference type="Pfam" id="PF00211">
    <property type="entry name" value="Guanylate_cyc"/>
    <property type="match status" value="1"/>
</dbReference>
<feature type="transmembrane region" description="Helical" evidence="8">
    <location>
        <begin position="669"/>
        <end position="686"/>
    </location>
</feature>
<sequence length="1562" mass="177981">MQFFRYLIEIFKYVSIPDIISYIIIIIEICQLYSVVIWNAYSYTNVYLDSSVAIFYNYFISIFLFIIEDNHIITFTTIAVLFALSLLFFVILGIIFSKSRRFIRWTLYVGKIILEFVPRCFIIPLGQFIGQVFLVITTEDSTPKDIAFFVIALVFYICFLVVLYVVDSFMAMSPYLSSSPTASLNSSIHFIITSVSSIFVIISHVFQLYGRWLDTLTIVIHVLFNVYLIFKMFYLPFTRIVMNHFMSSIFSGCIVCDCMIMYEINNKVLPYLPYLIVQLASLVIFNIIYGFIMNKQARKASHNLMYKSMIGDDIEAKEGSSLSNISDEMRKQWFSDLKIDKFLPNCLYFIHIGLLNYSDLFIDFSLVKFAAEAFDNNKDLVCYIIQILALFPSESRLMNFFFSIAIQKSGLTFSQRFLLYEVHKIISVRQSSASIEINDRLVEMKHTTIKGINGSRGFWSNMPNSPDIFYQLRIFTDMGKALFNESIEKWPNNIRLAEEFQIFLIECGTDFIEGVKMKHRADLIEQGKNFVIDHSFRSLIHVVPDYLKKDIVNVKGHFITKNKLNNGSQASGSGSNHNSSMTTGTIDGELDVEVEETLSKQLFSMHRLRLAFQRSLLTRRSSYSSALKVMSVFAAALLIALLVFLYVFYYNRYNIMKDSMERQFVFNKVRYGIDAGIAILCYYWIYDLGLFDDELIVQIETPSITSNNHNIKFDSDKLEEIIRWVTFSKTNLETYLGSVLDLAATGINTLTFASPLATKNTSFNFCVNDNRTNKIVQQTLKVSLIFMIMRLREIAKISDGVRPDGAKFNHNHIVCELFSNLGYVTQQFDYMEELMGADIKNTSDNYSKINIIIAVIVTVVYALFTCPILLFLAFKYYKELKFMLDLMKNLDEQTRKDAAKTFKYESDTLDDNTNEPLSKNRIQPEIITISIIFSLIVGLILMVIIILVADQENTQFYDMNEWLYQGTQRACHIFESIVYATFAIAYKYPGFTSNIGNTDTAVQNGIVALQKLTESNNNLLKGSHKSHPCINFNEQIDEIHFTETCTSEESYGDFHDNYRCSSAEKSITIFLTLATDIFRSPEHYNFTANGTYYHMLHIANNHLIDPLFSVSTLLSENAETAISKLRLILLILLIVGIVYSIFGTFIMNFYINKLDTAYKGGLQLLRRVPPIACTSNHSLMNYLLNKKAEKNDDKMTASKSVIFMSHDSVLCLNKNESIEVVNHAVTDLFGYTPEQLLGQNISCVLQEETSQNVFHQLQLMRHGQCSMIYETDAIGKSDDDNTIPVHVTVLGIAENGVAKSFAIVLRDQTELQRHKQEAEAAKAQSEHLLFQILPRDIVTRLNQGETDISFSVPSATIVFVDIVRWSDYSSTLSPTQIMSNLSIIFAKFDAAATKYNPMTKIKLIGDVYMAAAGLFTPEEPPQNHASQVVHFGLDALTALDEANSVLESNLQVRIGVNTDGPLIAGVLGTDKPTFDIIGDPINVSSRLQSTCIPMTVQISQTTYELISDMSFNIEQRGEIELKGKGKRMAYIVRPIQNGSFFLQSDRDIMSFEHIIKVEESGQ</sequence>
<evidence type="ECO:0000259" key="10">
    <source>
        <dbReference type="PROSITE" id="PS50125"/>
    </source>
</evidence>
<dbReference type="CDD" id="cd07302">
    <property type="entry name" value="CHD"/>
    <property type="match status" value="1"/>
</dbReference>